<accession>A0A1I5XEC1</accession>
<dbReference type="InterPro" id="IPR027417">
    <property type="entry name" value="P-loop_NTPase"/>
</dbReference>
<evidence type="ECO:0000313" key="2">
    <source>
        <dbReference type="EMBL" id="SFQ30156.1"/>
    </source>
</evidence>
<organism evidence="2 3">
    <name type="scientific">Amycolatopsis rubida</name>
    <dbReference type="NCBI Taxonomy" id="112413"/>
    <lineage>
        <taxon>Bacteria</taxon>
        <taxon>Bacillati</taxon>
        <taxon>Actinomycetota</taxon>
        <taxon>Actinomycetes</taxon>
        <taxon>Pseudonocardiales</taxon>
        <taxon>Pseudonocardiaceae</taxon>
        <taxon>Amycolatopsis</taxon>
    </lineage>
</organism>
<dbReference type="STRING" id="112413.SAMN05421854_110175"/>
<feature type="region of interest" description="Disordered" evidence="1">
    <location>
        <begin position="266"/>
        <end position="301"/>
    </location>
</feature>
<dbReference type="EMBL" id="FOWC01000010">
    <property type="protein sequence ID" value="SFQ30156.1"/>
    <property type="molecule type" value="Genomic_DNA"/>
</dbReference>
<dbReference type="RefSeq" id="WP_093575716.1">
    <property type="nucleotide sequence ID" value="NZ_FOWC01000010.1"/>
</dbReference>
<dbReference type="InterPro" id="IPR050678">
    <property type="entry name" value="DNA_Partitioning_ATPase"/>
</dbReference>
<proteinExistence type="predicted"/>
<reference evidence="2 3" key="1">
    <citation type="submission" date="2016-10" db="EMBL/GenBank/DDBJ databases">
        <authorList>
            <person name="de Groot N.N."/>
        </authorList>
    </citation>
    <scope>NUCLEOTIDE SEQUENCE [LARGE SCALE GENOMIC DNA]</scope>
    <source>
        <strain evidence="2 3">DSM 44637</strain>
    </source>
</reference>
<evidence type="ECO:0000256" key="1">
    <source>
        <dbReference type="SAM" id="MobiDB-lite"/>
    </source>
</evidence>
<dbReference type="PANTHER" id="PTHR13696">
    <property type="entry name" value="P-LOOP CONTAINING NUCLEOSIDE TRIPHOSPHATE HYDROLASE"/>
    <property type="match status" value="1"/>
</dbReference>
<dbReference type="PANTHER" id="PTHR13696:SF99">
    <property type="entry name" value="COBYRINIC ACID AC-DIAMIDE SYNTHASE"/>
    <property type="match status" value="1"/>
</dbReference>
<feature type="region of interest" description="Disordered" evidence="1">
    <location>
        <begin position="1"/>
        <end position="25"/>
    </location>
</feature>
<gene>
    <name evidence="2" type="ORF">SAMN05421854_110175</name>
</gene>
<dbReference type="Proteomes" id="UP000199137">
    <property type="component" value="Unassembled WGS sequence"/>
</dbReference>
<feature type="compositionally biased region" description="Acidic residues" evidence="1">
    <location>
        <begin position="271"/>
        <end position="288"/>
    </location>
</feature>
<name>A0A1I5XEC1_9PSEU</name>
<dbReference type="AlphaFoldDB" id="A0A1I5XEC1"/>
<dbReference type="SUPFAM" id="SSF52540">
    <property type="entry name" value="P-loop containing nucleoside triphosphate hydrolases"/>
    <property type="match status" value="1"/>
</dbReference>
<evidence type="ECO:0000313" key="3">
    <source>
        <dbReference type="Proteomes" id="UP000199137"/>
    </source>
</evidence>
<dbReference type="Gene3D" id="3.40.50.300">
    <property type="entry name" value="P-loop containing nucleotide triphosphate hydrolases"/>
    <property type="match status" value="1"/>
</dbReference>
<sequence>MLWRNEDEVDFVTRPPTPERLAGPHPALMDAGLSRPRGVTVACVSRRGGLGRSSMLREFGAAWARQGKRVLLADLDPVQSLKRMLAGNARAAAVVPWSGVHGELVIHRAENGGELRLLTGLRGATATDLRSALDAARAQADVVLLDTAPADTGPETWFAEEVADAVIACFGDGERLFGRHETVYSDRYRPIYERQQQHTAMLKWLDKAFDAYFDDSWGEEQTDDELLTQLEWIEEHRRTFLVTVADKGRQLFGPAWDPDRWIDYQRAQEDDWRDDEPEEQEVPAESGDEPQPGDITVVYRPYDDREVIAPDQ</sequence>
<protein>
    <submittedName>
        <fullName evidence="2">CobQ/CobB/MinD/ParA nucleotide binding domain-containing protein</fullName>
    </submittedName>
</protein>
<dbReference type="OrthoDB" id="3660677at2"/>